<feature type="region of interest" description="Disordered" evidence="1">
    <location>
        <begin position="182"/>
        <end position="216"/>
    </location>
</feature>
<keyword evidence="5" id="KW-1185">Reference proteome</keyword>
<evidence type="ECO:0000313" key="5">
    <source>
        <dbReference type="Proteomes" id="UP000724874"/>
    </source>
</evidence>
<evidence type="ECO:0000256" key="2">
    <source>
        <dbReference type="SAM" id="Phobius"/>
    </source>
</evidence>
<keyword evidence="2" id="KW-1133">Transmembrane helix</keyword>
<gene>
    <name evidence="4" type="ORF">CPB84DRAFT_1777345</name>
</gene>
<proteinExistence type="predicted"/>
<dbReference type="OrthoDB" id="10637079at2759"/>
<evidence type="ECO:0000313" key="4">
    <source>
        <dbReference type="EMBL" id="KAF8901461.1"/>
    </source>
</evidence>
<feature type="transmembrane region" description="Helical" evidence="2">
    <location>
        <begin position="222"/>
        <end position="241"/>
    </location>
</feature>
<sequence length="242" mass="25482">MRTCKFSWLAICAVCCTERVIADVTLYSVKAENQTGLTEILSASVVGVSPIDVINGVTDYAVTEVQSLLIDEDASATFTIFATPTTTSYDIMRGSTFLANTIFETITSLPPTATALLFGFDACAQSSGVVQSSGLQVQCFEFITESNLGASTEEAATIGFSGELIPIFTITETTVNPTFDNPIGSAPTITSAPRANPNPASTTPARPPATNSASNMKGRHQKATFCVGFLVALVCSLNFFVV</sequence>
<dbReference type="Proteomes" id="UP000724874">
    <property type="component" value="Unassembled WGS sequence"/>
</dbReference>
<keyword evidence="2" id="KW-0812">Transmembrane</keyword>
<evidence type="ECO:0000256" key="1">
    <source>
        <dbReference type="SAM" id="MobiDB-lite"/>
    </source>
</evidence>
<keyword evidence="2" id="KW-0472">Membrane</keyword>
<name>A0A9P5TMH7_GYMJU</name>
<comment type="caution">
    <text evidence="4">The sequence shown here is derived from an EMBL/GenBank/DDBJ whole genome shotgun (WGS) entry which is preliminary data.</text>
</comment>
<reference evidence="4" key="1">
    <citation type="submission" date="2020-11" db="EMBL/GenBank/DDBJ databases">
        <authorList>
            <consortium name="DOE Joint Genome Institute"/>
            <person name="Ahrendt S."/>
            <person name="Riley R."/>
            <person name="Andreopoulos W."/>
            <person name="LaButti K."/>
            <person name="Pangilinan J."/>
            <person name="Ruiz-duenas F.J."/>
            <person name="Barrasa J.M."/>
            <person name="Sanchez-Garcia M."/>
            <person name="Camarero S."/>
            <person name="Miyauchi S."/>
            <person name="Serrano A."/>
            <person name="Linde D."/>
            <person name="Babiker R."/>
            <person name="Drula E."/>
            <person name="Ayuso-Fernandez I."/>
            <person name="Pacheco R."/>
            <person name="Padilla G."/>
            <person name="Ferreira P."/>
            <person name="Barriuso J."/>
            <person name="Kellner H."/>
            <person name="Castanera R."/>
            <person name="Alfaro M."/>
            <person name="Ramirez L."/>
            <person name="Pisabarro A.G."/>
            <person name="Kuo A."/>
            <person name="Tritt A."/>
            <person name="Lipzen A."/>
            <person name="He G."/>
            <person name="Yan M."/>
            <person name="Ng V."/>
            <person name="Cullen D."/>
            <person name="Martin F."/>
            <person name="Rosso M.-N."/>
            <person name="Henrissat B."/>
            <person name="Hibbett D."/>
            <person name="Martinez A.T."/>
            <person name="Grigoriev I.V."/>
        </authorList>
    </citation>
    <scope>NUCLEOTIDE SEQUENCE</scope>
    <source>
        <strain evidence="4">AH 44721</strain>
    </source>
</reference>
<evidence type="ECO:0000256" key="3">
    <source>
        <dbReference type="SAM" id="SignalP"/>
    </source>
</evidence>
<feature type="chain" id="PRO_5040257355" evidence="3">
    <location>
        <begin position="23"/>
        <end position="242"/>
    </location>
</feature>
<feature type="compositionally biased region" description="Low complexity" evidence="1">
    <location>
        <begin position="190"/>
        <end position="215"/>
    </location>
</feature>
<dbReference type="EMBL" id="JADNYJ010000041">
    <property type="protein sequence ID" value="KAF8901461.1"/>
    <property type="molecule type" value="Genomic_DNA"/>
</dbReference>
<protein>
    <submittedName>
        <fullName evidence="4">Uncharacterized protein</fullName>
    </submittedName>
</protein>
<keyword evidence="3" id="KW-0732">Signal</keyword>
<accession>A0A9P5TMH7</accession>
<dbReference type="AlphaFoldDB" id="A0A9P5TMH7"/>
<feature type="signal peptide" evidence="3">
    <location>
        <begin position="1"/>
        <end position="22"/>
    </location>
</feature>
<organism evidence="4 5">
    <name type="scientific">Gymnopilus junonius</name>
    <name type="common">Spectacular rustgill mushroom</name>
    <name type="synonym">Gymnopilus spectabilis subsp. junonius</name>
    <dbReference type="NCBI Taxonomy" id="109634"/>
    <lineage>
        <taxon>Eukaryota</taxon>
        <taxon>Fungi</taxon>
        <taxon>Dikarya</taxon>
        <taxon>Basidiomycota</taxon>
        <taxon>Agaricomycotina</taxon>
        <taxon>Agaricomycetes</taxon>
        <taxon>Agaricomycetidae</taxon>
        <taxon>Agaricales</taxon>
        <taxon>Agaricineae</taxon>
        <taxon>Hymenogastraceae</taxon>
        <taxon>Gymnopilus</taxon>
    </lineage>
</organism>